<protein>
    <submittedName>
        <fullName evidence="3">DNA polymerase III subunit gamma/tau</fullName>
        <ecNumber evidence="3">2.7.7.7</ecNumber>
    </submittedName>
</protein>
<accession>A0A2T3XMG3</accession>
<comment type="caution">
    <text evidence="3">The sequence shown here is derived from an EMBL/GenBank/DDBJ whole genome shotgun (WGS) entry which is preliminary data.</text>
</comment>
<name>A0A2T3XMG3_9BURK</name>
<evidence type="ECO:0000259" key="2">
    <source>
        <dbReference type="Pfam" id="PF12170"/>
    </source>
</evidence>
<dbReference type="Pfam" id="PF12170">
    <property type="entry name" value="DNA_pol3_tau_5"/>
    <property type="match status" value="1"/>
</dbReference>
<feature type="compositionally biased region" description="Basic and acidic residues" evidence="1">
    <location>
        <begin position="56"/>
        <end position="71"/>
    </location>
</feature>
<reference evidence="3 4" key="1">
    <citation type="submission" date="2018-03" db="EMBL/GenBank/DDBJ databases">
        <title>Whole genome analyses suggest that Burkholderia sensu lato contains two further novel genera in the rhizoxinica-symbiotica group Mycetohabitans gen. nov., and Trinickia gen. nov.: implications for the evolution of diazotrophy and nodulation in the Burkholderiaceae.</title>
        <authorList>
            <person name="Estrada De Los Santos P."/>
            <person name="Palmer M."/>
            <person name="Chavez-Ramirez B."/>
            <person name="Steenkamp E.T."/>
            <person name="Hirsch A.M."/>
            <person name="Manyaka P."/>
            <person name="Maluk M."/>
            <person name="Lafos M."/>
            <person name="Crook M."/>
            <person name="Gross E."/>
            <person name="Simon M.F."/>
            <person name="Bueno Dos Reis Junior F."/>
            <person name="Poole P.S."/>
            <person name="Venter S.N."/>
            <person name="James E.K."/>
        </authorList>
    </citation>
    <scope>NUCLEOTIDE SEQUENCE [LARGE SCALE GENOMIC DNA]</scope>
    <source>
        <strain evidence="3 4">JPY-366</strain>
    </source>
</reference>
<organism evidence="3 4">
    <name type="scientific">Trinickia symbiotica</name>
    <dbReference type="NCBI Taxonomy" id="863227"/>
    <lineage>
        <taxon>Bacteria</taxon>
        <taxon>Pseudomonadati</taxon>
        <taxon>Pseudomonadota</taxon>
        <taxon>Betaproteobacteria</taxon>
        <taxon>Burkholderiales</taxon>
        <taxon>Burkholderiaceae</taxon>
        <taxon>Trinickia</taxon>
    </lineage>
</organism>
<feature type="compositionally biased region" description="Basic and acidic residues" evidence="1">
    <location>
        <begin position="139"/>
        <end position="149"/>
    </location>
</feature>
<dbReference type="InterPro" id="IPR038249">
    <property type="entry name" value="PolIII_tau_V_sf"/>
</dbReference>
<dbReference type="EC" id="2.7.7.7" evidence="3"/>
<feature type="compositionally biased region" description="Basic and acidic residues" evidence="1">
    <location>
        <begin position="241"/>
        <end position="256"/>
    </location>
</feature>
<dbReference type="EMBL" id="PYUC01000016">
    <property type="protein sequence ID" value="PTB17698.1"/>
    <property type="molecule type" value="Genomic_DNA"/>
</dbReference>
<dbReference type="AlphaFoldDB" id="A0A2T3XMG3"/>
<dbReference type="GO" id="GO:0003887">
    <property type="term" value="F:DNA-directed DNA polymerase activity"/>
    <property type="evidence" value="ECO:0007669"/>
    <property type="project" value="UniProtKB-EC"/>
</dbReference>
<keyword evidence="3" id="KW-0548">Nucleotidyltransferase</keyword>
<dbReference type="Proteomes" id="UP000240638">
    <property type="component" value="Unassembled WGS sequence"/>
</dbReference>
<dbReference type="RefSeq" id="WP_308836376.1">
    <property type="nucleotide sequence ID" value="NZ_PYUC01000016.1"/>
</dbReference>
<dbReference type="Gene3D" id="3.30.300.150">
    <property type="entry name" value="DNA polymerase III, tau subunit, domain V"/>
    <property type="match status" value="1"/>
</dbReference>
<evidence type="ECO:0000313" key="3">
    <source>
        <dbReference type="EMBL" id="PTB17698.1"/>
    </source>
</evidence>
<keyword evidence="3" id="KW-0808">Transferase</keyword>
<feature type="domain" description="DNA polymerase III tau subunit" evidence="2">
    <location>
        <begin position="280"/>
        <end position="390"/>
    </location>
</feature>
<evidence type="ECO:0000256" key="1">
    <source>
        <dbReference type="SAM" id="MobiDB-lite"/>
    </source>
</evidence>
<feature type="region of interest" description="Disordered" evidence="1">
    <location>
        <begin position="1"/>
        <end position="256"/>
    </location>
</feature>
<proteinExistence type="predicted"/>
<feature type="non-terminal residue" evidence="3">
    <location>
        <position position="1"/>
    </location>
</feature>
<feature type="compositionally biased region" description="Basic and acidic residues" evidence="1">
    <location>
        <begin position="189"/>
        <end position="200"/>
    </location>
</feature>
<evidence type="ECO:0000313" key="4">
    <source>
        <dbReference type="Proteomes" id="UP000240638"/>
    </source>
</evidence>
<gene>
    <name evidence="3" type="ORF">C9I57_26060</name>
</gene>
<dbReference type="InterPro" id="IPR021029">
    <property type="entry name" value="DNA_pol_III_tau_dom-5"/>
</dbReference>
<feature type="compositionally biased region" description="Low complexity" evidence="1">
    <location>
        <begin position="211"/>
        <end position="220"/>
    </location>
</feature>
<feature type="compositionally biased region" description="Polar residues" evidence="1">
    <location>
        <begin position="27"/>
        <end position="36"/>
    </location>
</feature>
<sequence>RAPSTAAAPVRARGAKVEAGSGAGFVTESQPASALTTGRPAPADSPVAARSVGADAHADEPATDAADKVSEAPRPAAIVANDAPLRPVEKETDAASDPGRGLDTRPRTNSAPVDTASPARTGGASAALEVLRSAGLRVSTDRGRARGEAAKAATAPAPKPAAPRVPVDVPAPRARREDGGPSAPAPVSEARERREPRAARDTAPTPPWDDAPPLDAAFDDYVPLSAEDTYFSAPDDGFAPPDDRTGGDARGTRESETAPAIDLTKLPAPVLLDTIGFAGDWPALAVDLGLTGVAHQLAFNSELTALEGEVLKLAVPVPQYAEAAQVAKLKAALAQRLGRPVEVHVEVGPARRTAAVLEAAARAERQREAEREIGADPFVQSLVREFGATIVPGSVKPLSPDTGASAR</sequence>